<reference evidence="3 4" key="1">
    <citation type="submission" date="2014-11" db="EMBL/GenBank/DDBJ databases">
        <title>Whole genome shotgun sequence of Sphingomonas parapaucimobilis NBRC 15100.</title>
        <authorList>
            <person name="Katano-Makiyama Y."/>
            <person name="Hosoyama A."/>
            <person name="Hashimoto M."/>
            <person name="Hosoyama Y."/>
            <person name="Noguchi M."/>
            <person name="Numata M."/>
            <person name="Tsuchikane K."/>
            <person name="Hirakata S."/>
            <person name="Uohara A."/>
            <person name="Shimodaira J."/>
            <person name="Ohji S."/>
            <person name="Ichikawa N."/>
            <person name="Kimura A."/>
            <person name="Yamazoe A."/>
            <person name="Fujita N."/>
        </authorList>
    </citation>
    <scope>NUCLEOTIDE SEQUENCE [LARGE SCALE GENOMIC DNA]</scope>
    <source>
        <strain evidence="3 4">NBRC 15100</strain>
    </source>
</reference>
<dbReference type="PANTHER" id="PTHR43574">
    <property type="entry name" value="EPIMERASE-RELATED"/>
    <property type="match status" value="1"/>
</dbReference>
<accession>A0A0A1WA90</accession>
<evidence type="ECO:0000256" key="1">
    <source>
        <dbReference type="ARBA" id="ARBA00023027"/>
    </source>
</evidence>
<dbReference type="AlphaFoldDB" id="A0A0A1WA90"/>
<dbReference type="InterPro" id="IPR001509">
    <property type="entry name" value="Epimerase_deHydtase"/>
</dbReference>
<gene>
    <name evidence="3" type="ORF">SP5_069_00730</name>
</gene>
<dbReference type="PRINTS" id="PR01713">
    <property type="entry name" value="NUCEPIMERASE"/>
</dbReference>
<dbReference type="SUPFAM" id="SSF51735">
    <property type="entry name" value="NAD(P)-binding Rossmann-fold domains"/>
    <property type="match status" value="1"/>
</dbReference>
<evidence type="ECO:0000313" key="3">
    <source>
        <dbReference type="EMBL" id="GAM01829.1"/>
    </source>
</evidence>
<feature type="domain" description="NAD-dependent epimerase/dehydratase" evidence="2">
    <location>
        <begin position="17"/>
        <end position="264"/>
    </location>
</feature>
<dbReference type="Pfam" id="PF01370">
    <property type="entry name" value="Epimerase"/>
    <property type="match status" value="1"/>
</dbReference>
<proteinExistence type="predicted"/>
<protein>
    <submittedName>
        <fullName evidence="3">Putative NAD-dependent epimerase/dehydratase</fullName>
    </submittedName>
</protein>
<dbReference type="Proteomes" id="UP000032305">
    <property type="component" value="Unassembled WGS sequence"/>
</dbReference>
<evidence type="ECO:0000259" key="2">
    <source>
        <dbReference type="Pfam" id="PF01370"/>
    </source>
</evidence>
<dbReference type="EMBL" id="BBPI01000069">
    <property type="protein sequence ID" value="GAM01829.1"/>
    <property type="molecule type" value="Genomic_DNA"/>
</dbReference>
<sequence length="337" mass="37076">MFAPARFWDVKPMAESILVTGAAGFIGHATAHRLLARGETVIGIDNLNDYYEPALKRTRLASLQDIPGFSFQAMDVADAGAVATLLRENGVDRVVHLAAQAGVRHSIDHPFAYEHSNIGGHLAVLEACRHQSGFVHLVYASSSSVYGDKPMGGQGFSEDEPSISPVSLYAATKRACELMSQSYATLYRFPQTGLRFFTVYGPWGRPDMAYFSFTRKILNGEPIEIFGEGRMARDFTYIDDIVDGIVGALDHPPERGDHRILNIGDSQPVGLMTMISTLERTLGRDAIKIMKPMQPGDVTATYADVSKLNALTGYAPKVALAEGLERFVAWYRDHYRL</sequence>
<name>A0A0A1WA90_9SPHN</name>
<keyword evidence="1" id="KW-0520">NAD</keyword>
<dbReference type="eggNOG" id="COG0451">
    <property type="taxonomic scope" value="Bacteria"/>
</dbReference>
<organism evidence="3 4">
    <name type="scientific">Sphingomonas parapaucimobilis NBRC 15100</name>
    <dbReference type="NCBI Taxonomy" id="1219049"/>
    <lineage>
        <taxon>Bacteria</taxon>
        <taxon>Pseudomonadati</taxon>
        <taxon>Pseudomonadota</taxon>
        <taxon>Alphaproteobacteria</taxon>
        <taxon>Sphingomonadales</taxon>
        <taxon>Sphingomonadaceae</taxon>
        <taxon>Sphingomonas</taxon>
    </lineage>
</organism>
<dbReference type="InterPro" id="IPR036291">
    <property type="entry name" value="NAD(P)-bd_dom_sf"/>
</dbReference>
<evidence type="ECO:0000313" key="4">
    <source>
        <dbReference type="Proteomes" id="UP000032305"/>
    </source>
</evidence>
<keyword evidence="4" id="KW-1185">Reference proteome</keyword>
<dbReference type="Gene3D" id="3.40.50.720">
    <property type="entry name" value="NAD(P)-binding Rossmann-like Domain"/>
    <property type="match status" value="1"/>
</dbReference>
<comment type="caution">
    <text evidence="3">The sequence shown here is derived from an EMBL/GenBank/DDBJ whole genome shotgun (WGS) entry which is preliminary data.</text>
</comment>